<dbReference type="AlphaFoldDB" id="A0A7X5V039"/>
<keyword evidence="3" id="KW-1185">Reference proteome</keyword>
<name>A0A7X5V039_9SPHN</name>
<protein>
    <recommendedName>
        <fullName evidence="4">DNA primase</fullName>
    </recommendedName>
</protein>
<reference evidence="2 3" key="1">
    <citation type="submission" date="2020-03" db="EMBL/GenBank/DDBJ databases">
        <title>Genomic Encyclopedia of Type Strains, Phase IV (KMG-IV): sequencing the most valuable type-strain genomes for metagenomic binning, comparative biology and taxonomic classification.</title>
        <authorList>
            <person name="Goeker M."/>
        </authorList>
    </citation>
    <scope>NUCLEOTIDE SEQUENCE [LARGE SCALE GENOMIC DNA]</scope>
    <source>
        <strain evidence="2 3">DSM 4733</strain>
    </source>
</reference>
<sequence>MRGRMMGGYQVPGRGPGDDGFDEEGYDESQRAEILEATNDGPSDGNVLTDMAPDFGADDDADADDLRMVDDEIGEEDEEGGQKARAISEDEIQDGFDEDDLAGDDDLDDADGDALEP</sequence>
<dbReference type="RefSeq" id="WP_243857293.1">
    <property type="nucleotide sequence ID" value="NZ_JAASQV010000002.1"/>
</dbReference>
<evidence type="ECO:0000256" key="1">
    <source>
        <dbReference type="SAM" id="MobiDB-lite"/>
    </source>
</evidence>
<accession>A0A7X5V039</accession>
<dbReference type="Proteomes" id="UP000564677">
    <property type="component" value="Unassembled WGS sequence"/>
</dbReference>
<organism evidence="2 3">
    <name type="scientific">Sphingomonas leidyi</name>
    <dbReference type="NCBI Taxonomy" id="68569"/>
    <lineage>
        <taxon>Bacteria</taxon>
        <taxon>Pseudomonadati</taxon>
        <taxon>Pseudomonadota</taxon>
        <taxon>Alphaproteobacteria</taxon>
        <taxon>Sphingomonadales</taxon>
        <taxon>Sphingomonadaceae</taxon>
        <taxon>Sphingomonas</taxon>
    </lineage>
</organism>
<evidence type="ECO:0000313" key="2">
    <source>
        <dbReference type="EMBL" id="NIJ65360.1"/>
    </source>
</evidence>
<dbReference type="EMBL" id="JAASQV010000002">
    <property type="protein sequence ID" value="NIJ65360.1"/>
    <property type="molecule type" value="Genomic_DNA"/>
</dbReference>
<evidence type="ECO:0008006" key="4">
    <source>
        <dbReference type="Google" id="ProtNLM"/>
    </source>
</evidence>
<gene>
    <name evidence="2" type="ORF">FHR20_002322</name>
</gene>
<evidence type="ECO:0000313" key="3">
    <source>
        <dbReference type="Proteomes" id="UP000564677"/>
    </source>
</evidence>
<proteinExistence type="predicted"/>
<feature type="compositionally biased region" description="Acidic residues" evidence="1">
    <location>
        <begin position="89"/>
        <end position="117"/>
    </location>
</feature>
<feature type="region of interest" description="Disordered" evidence="1">
    <location>
        <begin position="1"/>
        <end position="117"/>
    </location>
</feature>
<comment type="caution">
    <text evidence="2">The sequence shown here is derived from an EMBL/GenBank/DDBJ whole genome shotgun (WGS) entry which is preliminary data.</text>
</comment>